<dbReference type="Pfam" id="PF03099">
    <property type="entry name" value="BPL_LplA_LipB"/>
    <property type="match status" value="1"/>
</dbReference>
<evidence type="ECO:0000259" key="4">
    <source>
        <dbReference type="PROSITE" id="PS51733"/>
    </source>
</evidence>
<dbReference type="NCBIfam" id="TIGR00121">
    <property type="entry name" value="birA_ligase"/>
    <property type="match status" value="1"/>
</dbReference>
<dbReference type="EMBL" id="JAUQYP010000001">
    <property type="protein sequence ID" value="MDO8106930.1"/>
    <property type="molecule type" value="Genomic_DNA"/>
</dbReference>
<dbReference type="InterPro" id="IPR045864">
    <property type="entry name" value="aa-tRNA-synth_II/BPL/LPL"/>
</dbReference>
<feature type="domain" description="BPL/LPL catalytic" evidence="4">
    <location>
        <begin position="13"/>
        <end position="204"/>
    </location>
</feature>
<name>A0ABT9D8P8_9CELL</name>
<organism evidence="5 6">
    <name type="scientific">Actinotalea lenta</name>
    <dbReference type="NCBI Taxonomy" id="3064654"/>
    <lineage>
        <taxon>Bacteria</taxon>
        <taxon>Bacillati</taxon>
        <taxon>Actinomycetota</taxon>
        <taxon>Actinomycetes</taxon>
        <taxon>Micrococcales</taxon>
        <taxon>Cellulomonadaceae</taxon>
        <taxon>Actinotalea</taxon>
    </lineage>
</organism>
<keyword evidence="1 5" id="KW-0436">Ligase</keyword>
<keyword evidence="2" id="KW-0092">Biotin</keyword>
<protein>
    <recommendedName>
        <fullName evidence="3">biotin--[biotin carboxyl-carrier protein] ligase</fullName>
        <ecNumber evidence="3">6.3.4.15</ecNumber>
    </recommendedName>
</protein>
<evidence type="ECO:0000256" key="2">
    <source>
        <dbReference type="ARBA" id="ARBA00023267"/>
    </source>
</evidence>
<dbReference type="InterPro" id="IPR004408">
    <property type="entry name" value="Biotin_CoA_COase_ligase"/>
</dbReference>
<evidence type="ECO:0000313" key="6">
    <source>
        <dbReference type="Proteomes" id="UP001232536"/>
    </source>
</evidence>
<dbReference type="Gene3D" id="2.30.30.100">
    <property type="match status" value="1"/>
</dbReference>
<proteinExistence type="predicted"/>
<dbReference type="PROSITE" id="PS51733">
    <property type="entry name" value="BPL_LPL_CATALYTIC"/>
    <property type="match status" value="1"/>
</dbReference>
<dbReference type="GO" id="GO:0004077">
    <property type="term" value="F:biotin--[biotin carboxyl-carrier protein] ligase activity"/>
    <property type="evidence" value="ECO:0007669"/>
    <property type="project" value="UniProtKB-EC"/>
</dbReference>
<dbReference type="PANTHER" id="PTHR12835:SF5">
    <property type="entry name" value="BIOTIN--PROTEIN LIGASE"/>
    <property type="match status" value="1"/>
</dbReference>
<evidence type="ECO:0000313" key="5">
    <source>
        <dbReference type="EMBL" id="MDO8106930.1"/>
    </source>
</evidence>
<dbReference type="CDD" id="cd16442">
    <property type="entry name" value="BPL"/>
    <property type="match status" value="1"/>
</dbReference>
<dbReference type="Gene3D" id="3.30.930.10">
    <property type="entry name" value="Bira Bifunctional Protein, Domain 2"/>
    <property type="match status" value="1"/>
</dbReference>
<evidence type="ECO:0000256" key="3">
    <source>
        <dbReference type="ARBA" id="ARBA00024227"/>
    </source>
</evidence>
<dbReference type="SUPFAM" id="SSF55681">
    <property type="entry name" value="Class II aaRS and biotin synthetases"/>
    <property type="match status" value="1"/>
</dbReference>
<gene>
    <name evidence="5" type="ORF">Q6348_06935</name>
</gene>
<reference evidence="5 6" key="1">
    <citation type="submission" date="2023-07" db="EMBL/GenBank/DDBJ databases">
        <title>Description of novel actinomycetes strains, isolated from tidal flat sediment.</title>
        <authorList>
            <person name="Lu C."/>
        </authorList>
    </citation>
    <scope>NUCLEOTIDE SEQUENCE [LARGE SCALE GENOMIC DNA]</scope>
    <source>
        <strain evidence="5 6">SYSU T00b441</strain>
    </source>
</reference>
<dbReference type="Proteomes" id="UP001232536">
    <property type="component" value="Unassembled WGS sequence"/>
</dbReference>
<sequence>MDHLDAAALRAALAGVPLGRVELVDEVGSTSTALIDAAAADPGAWPDRSVLVAEHQQAGRGRAGRTWTTPRGVALTASVLLRPEVDPARWGWVPLLAGLAVARAVRGLGAPAVLKWPNDVLLPADPPEPGWGRYRKLAGVLAELRSGPEGPSVVVGVGVNVAQRWDQLPVPSATSLALAGVEVSRQDLLVALLARWVELDAAWRSSGGDGAMLADAWLALSVTIGQHVVVDLPGGGRVEGAAVGLDTGGALLVRGTDGTTAVHAGDVRVRVSGAGSGD</sequence>
<keyword evidence="6" id="KW-1185">Reference proteome</keyword>
<evidence type="ECO:0000256" key="1">
    <source>
        <dbReference type="ARBA" id="ARBA00022598"/>
    </source>
</evidence>
<dbReference type="RefSeq" id="WP_304600566.1">
    <property type="nucleotide sequence ID" value="NZ_JAUQYP010000001.1"/>
</dbReference>
<dbReference type="Pfam" id="PF02237">
    <property type="entry name" value="BPL_C"/>
    <property type="match status" value="1"/>
</dbReference>
<accession>A0ABT9D8P8</accession>
<dbReference type="InterPro" id="IPR003142">
    <property type="entry name" value="BPL_C"/>
</dbReference>
<dbReference type="InterPro" id="IPR004143">
    <property type="entry name" value="BPL_LPL_catalytic"/>
</dbReference>
<comment type="caution">
    <text evidence="5">The sequence shown here is derived from an EMBL/GenBank/DDBJ whole genome shotgun (WGS) entry which is preliminary data.</text>
</comment>
<dbReference type="EC" id="6.3.4.15" evidence="3"/>
<dbReference type="PANTHER" id="PTHR12835">
    <property type="entry name" value="BIOTIN PROTEIN LIGASE"/>
    <property type="match status" value="1"/>
</dbReference>